<feature type="compositionally biased region" description="Basic and acidic residues" evidence="1">
    <location>
        <begin position="102"/>
        <end position="117"/>
    </location>
</feature>
<proteinExistence type="predicted"/>
<evidence type="ECO:0000313" key="2">
    <source>
        <dbReference type="EMBL" id="KAA0066733.1"/>
    </source>
</evidence>
<feature type="region of interest" description="Disordered" evidence="1">
    <location>
        <begin position="34"/>
        <end position="117"/>
    </location>
</feature>
<evidence type="ECO:0000313" key="5">
    <source>
        <dbReference type="Proteomes" id="UP000321947"/>
    </source>
</evidence>
<dbReference type="Proteomes" id="UP000321947">
    <property type="component" value="Unassembled WGS sequence"/>
</dbReference>
<dbReference type="Proteomes" id="UP000321393">
    <property type="component" value="Unassembled WGS sequence"/>
</dbReference>
<dbReference type="EMBL" id="SSTD01002424">
    <property type="protein sequence ID" value="TYK27881.1"/>
    <property type="molecule type" value="Genomic_DNA"/>
</dbReference>
<protein>
    <submittedName>
        <fullName evidence="2">Envelope-like protein</fullName>
    </submittedName>
</protein>
<evidence type="ECO:0000313" key="4">
    <source>
        <dbReference type="Proteomes" id="UP000321393"/>
    </source>
</evidence>
<accession>A0A5A7VF98</accession>
<evidence type="ECO:0000256" key="1">
    <source>
        <dbReference type="SAM" id="MobiDB-lite"/>
    </source>
</evidence>
<feature type="compositionally biased region" description="Low complexity" evidence="1">
    <location>
        <begin position="64"/>
        <end position="80"/>
    </location>
</feature>
<dbReference type="AlphaFoldDB" id="A0A5A7VF98"/>
<reference evidence="4 5" key="1">
    <citation type="submission" date="2019-08" db="EMBL/GenBank/DDBJ databases">
        <title>Draft genome sequences of two oriental melons (Cucumis melo L. var makuwa).</title>
        <authorList>
            <person name="Kwon S.-Y."/>
        </authorList>
    </citation>
    <scope>NUCLEOTIDE SEQUENCE [LARGE SCALE GENOMIC DNA]</scope>
    <source>
        <strain evidence="5">cv. Chang Bougi</strain>
        <strain evidence="4">cv. SW 3</strain>
        <tissue evidence="2">Leaf</tissue>
    </source>
</reference>
<gene>
    <name evidence="3" type="ORF">E5676_scaffold384G00640</name>
    <name evidence="2" type="ORF">E6C27_scaffold271G00700</name>
</gene>
<feature type="compositionally biased region" description="Low complexity" evidence="1">
    <location>
        <begin position="35"/>
        <end position="45"/>
    </location>
</feature>
<dbReference type="EMBL" id="SSTE01000806">
    <property type="protein sequence ID" value="KAA0066733.1"/>
    <property type="molecule type" value="Genomic_DNA"/>
</dbReference>
<sequence length="117" mass="12464">MSDMDSDDRDDVPLARLLKRTLILDVSDKLLVDPSSSIHSQESSSTEGVFIPTPGIPSASKVQPRTSTRSPPSLPLPFSSVDAHESVPGDISAAAVGQTDVRSNEDEVEPLHPDICT</sequence>
<evidence type="ECO:0000313" key="3">
    <source>
        <dbReference type="EMBL" id="TYK27881.1"/>
    </source>
</evidence>
<organism evidence="2 4">
    <name type="scientific">Cucumis melo var. makuwa</name>
    <name type="common">Oriental melon</name>
    <dbReference type="NCBI Taxonomy" id="1194695"/>
    <lineage>
        <taxon>Eukaryota</taxon>
        <taxon>Viridiplantae</taxon>
        <taxon>Streptophyta</taxon>
        <taxon>Embryophyta</taxon>
        <taxon>Tracheophyta</taxon>
        <taxon>Spermatophyta</taxon>
        <taxon>Magnoliopsida</taxon>
        <taxon>eudicotyledons</taxon>
        <taxon>Gunneridae</taxon>
        <taxon>Pentapetalae</taxon>
        <taxon>rosids</taxon>
        <taxon>fabids</taxon>
        <taxon>Cucurbitales</taxon>
        <taxon>Cucurbitaceae</taxon>
        <taxon>Benincaseae</taxon>
        <taxon>Cucumis</taxon>
    </lineage>
</organism>
<comment type="caution">
    <text evidence="2">The sequence shown here is derived from an EMBL/GenBank/DDBJ whole genome shotgun (WGS) entry which is preliminary data.</text>
</comment>
<name>A0A5A7VF98_CUCMM</name>